<dbReference type="RefSeq" id="XP_019014119.1">
    <property type="nucleotide sequence ID" value="XM_019151981.1"/>
</dbReference>
<dbReference type="GeneID" id="30168570"/>
<dbReference type="AlphaFoldDB" id="A0A1B9IC00"/>
<gene>
    <name evidence="1" type="ORF">I206_00201</name>
    <name evidence="2" type="ORF">I206_101125</name>
</gene>
<dbReference type="Proteomes" id="UP000094020">
    <property type="component" value="Chromosome 1"/>
</dbReference>
<reference evidence="1" key="3">
    <citation type="submission" date="2016-07" db="EMBL/GenBank/DDBJ databases">
        <title>Evolution of pathogenesis and genome organization in the Tremellales.</title>
        <authorList>
            <person name="Cuomo C."/>
            <person name="Litvintseva A."/>
            <person name="Heitman J."/>
            <person name="Chen Y."/>
            <person name="Sun S."/>
            <person name="Springer D."/>
            <person name="Dromer F."/>
            <person name="Young S."/>
            <person name="Zeng Q."/>
            <person name="Chapman S."/>
            <person name="Gujja S."/>
            <person name="Saif S."/>
            <person name="Birren B."/>
        </authorList>
    </citation>
    <scope>NUCLEOTIDE SEQUENCE</scope>
    <source>
        <strain evidence="1">CBS 10737</strain>
    </source>
</reference>
<evidence type="ECO:0000313" key="3">
    <source>
        <dbReference type="Proteomes" id="UP000094020"/>
    </source>
</evidence>
<accession>A0A1B9IC00</accession>
<protein>
    <submittedName>
        <fullName evidence="1">Uncharacterized protein</fullName>
    </submittedName>
</protein>
<evidence type="ECO:0000313" key="2">
    <source>
        <dbReference type="EMBL" id="WWC67218.1"/>
    </source>
</evidence>
<reference evidence="2" key="4">
    <citation type="submission" date="2024-02" db="EMBL/GenBank/DDBJ databases">
        <title>Comparative genomics of Cryptococcus and Kwoniella reveals pathogenesis evolution and contrasting modes of karyotype evolution via chromosome fusion or intercentromeric recombination.</title>
        <authorList>
            <person name="Coelho M.A."/>
            <person name="David-Palma M."/>
            <person name="Shea T."/>
            <person name="Bowers K."/>
            <person name="McGinley-Smith S."/>
            <person name="Mohammad A.W."/>
            <person name="Gnirke A."/>
            <person name="Yurkov A.M."/>
            <person name="Nowrousian M."/>
            <person name="Sun S."/>
            <person name="Cuomo C.A."/>
            <person name="Heitman J."/>
        </authorList>
    </citation>
    <scope>NUCLEOTIDE SEQUENCE</scope>
    <source>
        <strain evidence="2">CBS 10737</strain>
    </source>
</reference>
<keyword evidence="3" id="KW-1185">Reference proteome</keyword>
<evidence type="ECO:0000313" key="1">
    <source>
        <dbReference type="EMBL" id="OCF52900.1"/>
    </source>
</evidence>
<reference evidence="2" key="2">
    <citation type="submission" date="2013-07" db="EMBL/GenBank/DDBJ databases">
        <authorList>
            <consortium name="The Broad Institute Genome Sequencing Platform"/>
            <person name="Cuomo C."/>
            <person name="Litvintseva A."/>
            <person name="Chen Y."/>
            <person name="Heitman J."/>
            <person name="Sun S."/>
            <person name="Springer D."/>
            <person name="Dromer F."/>
            <person name="Young S.K."/>
            <person name="Zeng Q."/>
            <person name="Gargeya S."/>
            <person name="Fitzgerald M."/>
            <person name="Abouelleil A."/>
            <person name="Alvarado L."/>
            <person name="Berlin A.M."/>
            <person name="Chapman S.B."/>
            <person name="Dewar J."/>
            <person name="Goldberg J."/>
            <person name="Griggs A."/>
            <person name="Gujja S."/>
            <person name="Hansen M."/>
            <person name="Howarth C."/>
            <person name="Imamovic A."/>
            <person name="Larimer J."/>
            <person name="McCowan C."/>
            <person name="Murphy C."/>
            <person name="Pearson M."/>
            <person name="Priest M."/>
            <person name="Roberts A."/>
            <person name="Saif S."/>
            <person name="Shea T."/>
            <person name="Sykes S."/>
            <person name="Wortman J."/>
            <person name="Nusbaum C."/>
            <person name="Birren B."/>
        </authorList>
    </citation>
    <scope>NUCLEOTIDE SEQUENCE</scope>
    <source>
        <strain evidence="2">CBS 10737</strain>
    </source>
</reference>
<name>A0A1B9IC00_9TREE</name>
<organism evidence="1">
    <name type="scientific">Kwoniella pini CBS 10737</name>
    <dbReference type="NCBI Taxonomy" id="1296096"/>
    <lineage>
        <taxon>Eukaryota</taxon>
        <taxon>Fungi</taxon>
        <taxon>Dikarya</taxon>
        <taxon>Basidiomycota</taxon>
        <taxon>Agaricomycotina</taxon>
        <taxon>Tremellomycetes</taxon>
        <taxon>Tremellales</taxon>
        <taxon>Cryptococcaceae</taxon>
        <taxon>Kwoniella</taxon>
    </lineage>
</organism>
<sequence>MSKEVNTNDNSTQITTKYTTSASTNPTLMEFEDEVNDLLIQQLGESTRKYAKYLLEHLNETLSKLYANPDRETISDKLLTLTYLGEKAYTSKVGENEQCKKLEQEVSEVAKKLEHEGEVSFEEVNKLRIRFESLSTTYDNTDGGSEDWKKLALQLYKMSKSCSQK</sequence>
<dbReference type="KEGG" id="kpin:30168570"/>
<reference evidence="1" key="1">
    <citation type="submission" date="2013-07" db="EMBL/GenBank/DDBJ databases">
        <title>The Genome Sequence of Cryptococcus pinus CBS10737.</title>
        <authorList>
            <consortium name="The Broad Institute Genome Sequencing Platform"/>
            <person name="Cuomo C."/>
            <person name="Litvintseva A."/>
            <person name="Chen Y."/>
            <person name="Heitman J."/>
            <person name="Sun S."/>
            <person name="Springer D."/>
            <person name="Dromer F."/>
            <person name="Young S.K."/>
            <person name="Zeng Q."/>
            <person name="Gargeya S."/>
            <person name="Fitzgerald M."/>
            <person name="Abouelleil A."/>
            <person name="Alvarado L."/>
            <person name="Berlin A.M."/>
            <person name="Chapman S.B."/>
            <person name="Dewar J."/>
            <person name="Goldberg J."/>
            <person name="Griggs A."/>
            <person name="Gujja S."/>
            <person name="Hansen M."/>
            <person name="Howarth C."/>
            <person name="Imamovic A."/>
            <person name="Larimer J."/>
            <person name="McCowan C."/>
            <person name="Murphy C."/>
            <person name="Pearson M."/>
            <person name="Priest M."/>
            <person name="Roberts A."/>
            <person name="Saif S."/>
            <person name="Shea T."/>
            <person name="Sykes S."/>
            <person name="Wortman J."/>
            <person name="Nusbaum C."/>
            <person name="Birren B."/>
        </authorList>
    </citation>
    <scope>NUCLEOTIDE SEQUENCE [LARGE SCALE GENOMIC DNA]</scope>
    <source>
        <strain evidence="1">CBS 10737</strain>
    </source>
</reference>
<dbReference type="EMBL" id="KI894007">
    <property type="protein sequence ID" value="OCF52900.1"/>
    <property type="molecule type" value="Genomic_DNA"/>
</dbReference>
<dbReference type="EMBL" id="CP144519">
    <property type="protein sequence ID" value="WWC67218.1"/>
    <property type="molecule type" value="Genomic_DNA"/>
</dbReference>
<proteinExistence type="predicted"/>